<organism evidence="2 3">
    <name type="scientific">Colletotrichum godetiae</name>
    <dbReference type="NCBI Taxonomy" id="1209918"/>
    <lineage>
        <taxon>Eukaryota</taxon>
        <taxon>Fungi</taxon>
        <taxon>Dikarya</taxon>
        <taxon>Ascomycota</taxon>
        <taxon>Pezizomycotina</taxon>
        <taxon>Sordariomycetes</taxon>
        <taxon>Hypocreomycetidae</taxon>
        <taxon>Glomerellales</taxon>
        <taxon>Glomerellaceae</taxon>
        <taxon>Colletotrichum</taxon>
        <taxon>Colletotrichum acutatum species complex</taxon>
    </lineage>
</organism>
<accession>A0AAJ0F3K3</accession>
<dbReference type="Proteomes" id="UP001224890">
    <property type="component" value="Unassembled WGS sequence"/>
</dbReference>
<name>A0AAJ0F3K3_9PEZI</name>
<evidence type="ECO:0000313" key="3">
    <source>
        <dbReference type="Proteomes" id="UP001224890"/>
    </source>
</evidence>
<dbReference type="RefSeq" id="XP_060435313.1">
    <property type="nucleotide sequence ID" value="XM_060571730.1"/>
</dbReference>
<feature type="region of interest" description="Disordered" evidence="1">
    <location>
        <begin position="70"/>
        <end position="122"/>
    </location>
</feature>
<feature type="compositionally biased region" description="Basic and acidic residues" evidence="1">
    <location>
        <begin position="102"/>
        <end position="111"/>
    </location>
</feature>
<protein>
    <submittedName>
        <fullName evidence="2">Uncharacterized protein</fullName>
    </submittedName>
</protein>
<comment type="caution">
    <text evidence="2">The sequence shown here is derived from an EMBL/GenBank/DDBJ whole genome shotgun (WGS) entry which is preliminary data.</text>
</comment>
<evidence type="ECO:0000256" key="1">
    <source>
        <dbReference type="SAM" id="MobiDB-lite"/>
    </source>
</evidence>
<gene>
    <name evidence="2" type="ORF">BDP55DRAFT_627253</name>
</gene>
<reference evidence="2" key="1">
    <citation type="submission" date="2021-06" db="EMBL/GenBank/DDBJ databases">
        <title>Comparative genomics, transcriptomics and evolutionary studies reveal genomic signatures of adaptation to plant cell wall in hemibiotrophic fungi.</title>
        <authorList>
            <consortium name="DOE Joint Genome Institute"/>
            <person name="Baroncelli R."/>
            <person name="Diaz J.F."/>
            <person name="Benocci T."/>
            <person name="Peng M."/>
            <person name="Battaglia E."/>
            <person name="Haridas S."/>
            <person name="Andreopoulos W."/>
            <person name="Labutti K."/>
            <person name="Pangilinan J."/>
            <person name="Floch G.L."/>
            <person name="Makela M.R."/>
            <person name="Henrissat B."/>
            <person name="Grigoriev I.V."/>
            <person name="Crouch J.A."/>
            <person name="De Vries R.P."/>
            <person name="Sukno S.A."/>
            <person name="Thon M.R."/>
        </authorList>
    </citation>
    <scope>NUCLEOTIDE SEQUENCE</scope>
    <source>
        <strain evidence="2">CBS 193.32</strain>
    </source>
</reference>
<keyword evidence="3" id="KW-1185">Reference proteome</keyword>
<dbReference type="GeneID" id="85456256"/>
<proteinExistence type="predicted"/>
<dbReference type="AlphaFoldDB" id="A0AAJ0F3K3"/>
<dbReference type="EMBL" id="JAHMHR010000004">
    <property type="protein sequence ID" value="KAK1691618.1"/>
    <property type="molecule type" value="Genomic_DNA"/>
</dbReference>
<evidence type="ECO:0000313" key="2">
    <source>
        <dbReference type="EMBL" id="KAK1691618.1"/>
    </source>
</evidence>
<feature type="compositionally biased region" description="Polar residues" evidence="1">
    <location>
        <begin position="86"/>
        <end position="97"/>
    </location>
</feature>
<sequence>MIQETLQWAAGPGDHCGNLQPHYASDVNQSTPYFQWLPHWPQPCASEADPSPLGPQVEDSLLKEFHAEPEPMDIDSDLPSPGLSPWSHNSTKATFTQEPEPESSRAVDARKPRACRTRTNSSRGINKRRSLHLADVVPTSPPWSAIMRSLLSQTPKILDQSSWTSVHNCWRDVLQRSAMTGDVSQVQEVFRFVDGIIDSSSMHWLTRCAYLHLTRMLVFLTNVIKTDRENGRLRLEIGRGDATVALEIYHQSQCGVSAQQTLKQAKRRLRIARRWADLTGGSLLLVFTYHDKADIVMYLLFKYTTT</sequence>